<organism evidence="7 8">
    <name type="scientific">Phocaeicola coprocola DSM 17136</name>
    <dbReference type="NCBI Taxonomy" id="470145"/>
    <lineage>
        <taxon>Bacteria</taxon>
        <taxon>Pseudomonadati</taxon>
        <taxon>Bacteroidota</taxon>
        <taxon>Bacteroidia</taxon>
        <taxon>Bacteroidales</taxon>
        <taxon>Bacteroidaceae</taxon>
        <taxon>Phocaeicola</taxon>
    </lineage>
</organism>
<evidence type="ECO:0000256" key="1">
    <source>
        <dbReference type="ARBA" id="ARBA00004945"/>
    </source>
</evidence>
<evidence type="ECO:0000313" key="7">
    <source>
        <dbReference type="EMBL" id="EDV02223.1"/>
    </source>
</evidence>
<dbReference type="Pfam" id="PF01048">
    <property type="entry name" value="PNP_UDP_1"/>
    <property type="match status" value="1"/>
</dbReference>
<keyword evidence="4 7" id="KW-0378">Hydrolase</keyword>
<dbReference type="PANTHER" id="PTHR46832">
    <property type="entry name" value="5'-METHYLTHIOADENOSINE/S-ADENOSYLHOMOCYSTEINE NUCLEOSIDASE"/>
    <property type="match status" value="1"/>
</dbReference>
<keyword evidence="5" id="KW-0486">Methionine biosynthesis</keyword>
<proteinExistence type="predicted"/>
<dbReference type="UniPathway" id="UPA00904">
    <property type="reaction ID" value="UER00871"/>
</dbReference>
<dbReference type="InterPro" id="IPR035994">
    <property type="entry name" value="Nucleoside_phosphorylase_sf"/>
</dbReference>
<comment type="pathway">
    <text evidence="1">Amino-acid biosynthesis; L-methionine biosynthesis via salvage pathway; S-methyl-5-thio-alpha-D-ribose 1-phosphate from S-methyl-5'-thioadenosine (hydrolase route): step 1/2.</text>
</comment>
<dbReference type="Proteomes" id="UP000003146">
    <property type="component" value="Unassembled WGS sequence"/>
</dbReference>
<dbReference type="CDD" id="cd09008">
    <property type="entry name" value="MTAN"/>
    <property type="match status" value="1"/>
</dbReference>
<sequence>MKNSNFAIENHKNNMKIGIITAMSSEQKQLANQLRDKTECTKGPFNYIEGTIKNNTIILMQCGIGKVNAAAGAVELIRNFEPDCIISTGVAGGIDSCLKVMDVVASRQIVYHDVWCGEGNAYGQIQGLPTFFDGNETLYDCALSLDTETAIHGGLICSGDKFITDRSELETIKGNFPEGLAVDMESAAIAQVCYLYKVPFISFRIISDTPGADKHFEQYQNFWGEMADRSFHVTETFLKALPNKL</sequence>
<dbReference type="PANTHER" id="PTHR46832:SF1">
    <property type="entry name" value="5'-METHYLTHIOADENOSINE_S-ADENOSYLHOMOCYSTEINE NUCLEOSIDASE"/>
    <property type="match status" value="1"/>
</dbReference>
<reference evidence="7 8" key="1">
    <citation type="submission" date="2008-04" db="EMBL/GenBank/DDBJ databases">
        <title>Draft genome sequence of Bacteroides coprocola (DSM 17136).</title>
        <authorList>
            <person name="Sudarsanam P."/>
            <person name="Ley R."/>
            <person name="Guruge J."/>
            <person name="Turnbaugh P.J."/>
            <person name="Mahowald M."/>
            <person name="Liep D."/>
            <person name="Gordon J."/>
        </authorList>
    </citation>
    <scope>NUCLEOTIDE SEQUENCE [LARGE SCALE GENOMIC DNA]</scope>
    <source>
        <strain evidence="7 8">DSM 17136</strain>
    </source>
</reference>
<accession>B3JFR2</accession>
<dbReference type="eggNOG" id="COG0775">
    <property type="taxonomic scope" value="Bacteria"/>
</dbReference>
<dbReference type="InterPro" id="IPR000845">
    <property type="entry name" value="Nucleoside_phosphorylase_d"/>
</dbReference>
<dbReference type="EC" id="3.2.2.9" evidence="2"/>
<dbReference type="GO" id="GO:0005829">
    <property type="term" value="C:cytosol"/>
    <property type="evidence" value="ECO:0007669"/>
    <property type="project" value="TreeGrafter"/>
</dbReference>
<reference evidence="7 8" key="2">
    <citation type="submission" date="2008-04" db="EMBL/GenBank/DDBJ databases">
        <authorList>
            <person name="Fulton L."/>
            <person name="Clifton S."/>
            <person name="Fulton B."/>
            <person name="Xu J."/>
            <person name="Minx P."/>
            <person name="Pepin K.H."/>
            <person name="Johnson M."/>
            <person name="Thiruvilangam P."/>
            <person name="Bhonagiri V."/>
            <person name="Nash W.E."/>
            <person name="Mardis E.R."/>
            <person name="Wilson R.K."/>
        </authorList>
    </citation>
    <scope>NUCLEOTIDE SEQUENCE [LARGE SCALE GENOMIC DNA]</scope>
    <source>
        <strain evidence="7 8">DSM 17136</strain>
    </source>
</reference>
<feature type="domain" description="Nucleoside phosphorylase" evidence="6">
    <location>
        <begin position="16"/>
        <end position="239"/>
    </location>
</feature>
<evidence type="ECO:0000256" key="4">
    <source>
        <dbReference type="ARBA" id="ARBA00022801"/>
    </source>
</evidence>
<dbReference type="HOGENOM" id="CLU_031248_2_2_10"/>
<dbReference type="AlphaFoldDB" id="B3JFR2"/>
<dbReference type="EMBL" id="ABIY02000058">
    <property type="protein sequence ID" value="EDV02223.1"/>
    <property type="molecule type" value="Genomic_DNA"/>
</dbReference>
<comment type="caution">
    <text evidence="7">The sequence shown here is derived from an EMBL/GenBank/DDBJ whole genome shotgun (WGS) entry which is preliminary data.</text>
</comment>
<keyword evidence="3" id="KW-0028">Amino-acid biosynthesis</keyword>
<name>B3JFR2_9BACT</name>
<dbReference type="GO" id="GO:0008930">
    <property type="term" value="F:methylthioadenosine nucleosidase activity"/>
    <property type="evidence" value="ECO:0007669"/>
    <property type="project" value="InterPro"/>
</dbReference>
<dbReference type="SUPFAM" id="SSF53167">
    <property type="entry name" value="Purine and uridine phosphorylases"/>
    <property type="match status" value="1"/>
</dbReference>
<dbReference type="STRING" id="470145.BACCOP_00713"/>
<dbReference type="Gene3D" id="3.40.50.1580">
    <property type="entry name" value="Nucleoside phosphorylase domain"/>
    <property type="match status" value="1"/>
</dbReference>
<protein>
    <recommendedName>
        <fullName evidence="2">adenosylhomocysteine nucleosidase</fullName>
        <ecNumber evidence="2">3.2.2.9</ecNumber>
    </recommendedName>
</protein>
<dbReference type="NCBIfam" id="NF004079">
    <property type="entry name" value="PRK05584.1"/>
    <property type="match status" value="1"/>
</dbReference>
<evidence type="ECO:0000259" key="6">
    <source>
        <dbReference type="Pfam" id="PF01048"/>
    </source>
</evidence>
<dbReference type="GO" id="GO:0019509">
    <property type="term" value="P:L-methionine salvage from methylthioadenosine"/>
    <property type="evidence" value="ECO:0007669"/>
    <property type="project" value="UniProtKB-UniPathway"/>
</dbReference>
<evidence type="ECO:0000256" key="2">
    <source>
        <dbReference type="ARBA" id="ARBA00011974"/>
    </source>
</evidence>
<dbReference type="InterPro" id="IPR010049">
    <property type="entry name" value="MTA_SAH_Nsdase"/>
</dbReference>
<evidence type="ECO:0000256" key="5">
    <source>
        <dbReference type="ARBA" id="ARBA00023167"/>
    </source>
</evidence>
<evidence type="ECO:0000256" key="3">
    <source>
        <dbReference type="ARBA" id="ARBA00022605"/>
    </source>
</evidence>
<dbReference type="GO" id="GO:0008782">
    <property type="term" value="F:adenosylhomocysteine nucleosidase activity"/>
    <property type="evidence" value="ECO:0007669"/>
    <property type="project" value="UniProtKB-EC"/>
</dbReference>
<dbReference type="GO" id="GO:0009164">
    <property type="term" value="P:nucleoside catabolic process"/>
    <property type="evidence" value="ECO:0007669"/>
    <property type="project" value="InterPro"/>
</dbReference>
<dbReference type="GO" id="GO:0019284">
    <property type="term" value="P:L-methionine salvage from S-adenosylmethionine"/>
    <property type="evidence" value="ECO:0007669"/>
    <property type="project" value="TreeGrafter"/>
</dbReference>
<dbReference type="NCBIfam" id="TIGR01704">
    <property type="entry name" value="MTA_SAH-Nsdase"/>
    <property type="match status" value="1"/>
</dbReference>
<evidence type="ECO:0000313" key="8">
    <source>
        <dbReference type="Proteomes" id="UP000003146"/>
    </source>
</evidence>
<keyword evidence="7" id="KW-0326">Glycosidase</keyword>
<gene>
    <name evidence="7" type="primary">mtnN</name>
    <name evidence="7" type="ORF">BACCOP_00713</name>
</gene>